<evidence type="ECO:0000256" key="5">
    <source>
        <dbReference type="ARBA" id="ARBA00023136"/>
    </source>
</evidence>
<dbReference type="PANTHER" id="PTHR19282:SF556">
    <property type="entry name" value="TETRASPANIN"/>
    <property type="match status" value="1"/>
</dbReference>
<evidence type="ECO:0000313" key="10">
    <source>
        <dbReference type="EMBL" id="CAF4388629.1"/>
    </source>
</evidence>
<dbReference type="GO" id="GO:0016020">
    <property type="term" value="C:membrane"/>
    <property type="evidence" value="ECO:0007669"/>
    <property type="project" value="UniProtKB-SubCell"/>
</dbReference>
<evidence type="ECO:0000256" key="4">
    <source>
        <dbReference type="ARBA" id="ARBA00022989"/>
    </source>
</evidence>
<keyword evidence="4 6" id="KW-1133">Transmembrane helix</keyword>
<evidence type="ECO:0000256" key="3">
    <source>
        <dbReference type="ARBA" id="ARBA00022692"/>
    </source>
</evidence>
<dbReference type="AlphaFoldDB" id="A0A815VIW2"/>
<feature type="transmembrane region" description="Helical" evidence="6">
    <location>
        <begin position="246"/>
        <end position="268"/>
    </location>
</feature>
<accession>A0A815VIW2</accession>
<dbReference type="EMBL" id="CAJOBA010035594">
    <property type="protein sequence ID" value="CAF4007230.1"/>
    <property type="molecule type" value="Genomic_DNA"/>
</dbReference>
<dbReference type="PIRSF" id="PIRSF002419">
    <property type="entry name" value="Tetraspanin"/>
    <property type="match status" value="1"/>
</dbReference>
<feature type="transmembrane region" description="Helical" evidence="6">
    <location>
        <begin position="90"/>
        <end position="111"/>
    </location>
</feature>
<keyword evidence="11" id="KW-1185">Reference proteome</keyword>
<comment type="similarity">
    <text evidence="2 6">Belongs to the tetraspanin (TM4SF) family.</text>
</comment>
<dbReference type="InterPro" id="IPR000301">
    <property type="entry name" value="Tetraspanin_animals"/>
</dbReference>
<dbReference type="SUPFAM" id="SSF48652">
    <property type="entry name" value="Tetraspanin"/>
    <property type="match status" value="1"/>
</dbReference>
<evidence type="ECO:0000256" key="1">
    <source>
        <dbReference type="ARBA" id="ARBA00004141"/>
    </source>
</evidence>
<evidence type="ECO:0000313" key="7">
    <source>
        <dbReference type="EMBL" id="CAF1196968.1"/>
    </source>
</evidence>
<dbReference type="PANTHER" id="PTHR19282">
    <property type="entry name" value="TETRASPANIN"/>
    <property type="match status" value="1"/>
</dbReference>
<evidence type="ECO:0000256" key="2">
    <source>
        <dbReference type="ARBA" id="ARBA00006840"/>
    </source>
</evidence>
<dbReference type="Proteomes" id="UP000677228">
    <property type="component" value="Unassembled WGS sequence"/>
</dbReference>
<evidence type="ECO:0000313" key="8">
    <source>
        <dbReference type="EMBL" id="CAF1529471.1"/>
    </source>
</evidence>
<feature type="transmembrane region" description="Helical" evidence="6">
    <location>
        <begin position="6"/>
        <end position="31"/>
    </location>
</feature>
<dbReference type="Proteomes" id="UP000681722">
    <property type="component" value="Unassembled WGS sequence"/>
</dbReference>
<reference evidence="8" key="1">
    <citation type="submission" date="2021-02" db="EMBL/GenBank/DDBJ databases">
        <authorList>
            <person name="Nowell W R."/>
        </authorList>
    </citation>
    <scope>NUCLEOTIDE SEQUENCE</scope>
</reference>
<keyword evidence="3 6" id="KW-0812">Transmembrane</keyword>
<gene>
    <name evidence="8" type="ORF">GPM918_LOCUS37966</name>
    <name evidence="7" type="ORF">OVA965_LOCUS23796</name>
    <name evidence="10" type="ORF">SRO942_LOCUS38754</name>
    <name evidence="9" type="ORF">TMI583_LOCUS24517</name>
</gene>
<organism evidence="8 11">
    <name type="scientific">Didymodactylos carnosus</name>
    <dbReference type="NCBI Taxonomy" id="1234261"/>
    <lineage>
        <taxon>Eukaryota</taxon>
        <taxon>Metazoa</taxon>
        <taxon>Spiralia</taxon>
        <taxon>Gnathifera</taxon>
        <taxon>Rotifera</taxon>
        <taxon>Eurotatoria</taxon>
        <taxon>Bdelloidea</taxon>
        <taxon>Philodinida</taxon>
        <taxon>Philodinidae</taxon>
        <taxon>Didymodactylos</taxon>
    </lineage>
</organism>
<dbReference type="OrthoDB" id="6134317at2759"/>
<dbReference type="Gene3D" id="1.10.1450.10">
    <property type="entry name" value="Tetraspanin"/>
    <property type="match status" value="1"/>
</dbReference>
<dbReference type="EMBL" id="CAJNOQ010024646">
    <property type="protein sequence ID" value="CAF1529471.1"/>
    <property type="molecule type" value="Genomic_DNA"/>
</dbReference>
<dbReference type="InterPro" id="IPR018499">
    <property type="entry name" value="Tetraspanin/Peripherin"/>
</dbReference>
<dbReference type="Proteomes" id="UP000663829">
    <property type="component" value="Unassembled WGS sequence"/>
</dbReference>
<feature type="transmembrane region" description="Helical" evidence="6">
    <location>
        <begin position="61"/>
        <end position="84"/>
    </location>
</feature>
<dbReference type="EMBL" id="CAJNOK010014063">
    <property type="protein sequence ID" value="CAF1196968.1"/>
    <property type="molecule type" value="Genomic_DNA"/>
</dbReference>
<dbReference type="EMBL" id="CAJOBC010090220">
    <property type="protein sequence ID" value="CAF4388629.1"/>
    <property type="molecule type" value="Genomic_DNA"/>
</dbReference>
<evidence type="ECO:0000313" key="9">
    <source>
        <dbReference type="EMBL" id="CAF4007230.1"/>
    </source>
</evidence>
<dbReference type="Proteomes" id="UP000682733">
    <property type="component" value="Unassembled WGS sequence"/>
</dbReference>
<keyword evidence="5 6" id="KW-0472">Membrane</keyword>
<dbReference type="InterPro" id="IPR008952">
    <property type="entry name" value="Tetraspanin_EC2_sf"/>
</dbReference>
<comment type="subcellular location">
    <subcellularLocation>
        <location evidence="1 6">Membrane</location>
        <topology evidence="1 6">Multi-pass membrane protein</topology>
    </subcellularLocation>
</comment>
<comment type="caution">
    <text evidence="8">The sequence shown here is derived from an EMBL/GenBank/DDBJ whole genome shotgun (WGS) entry which is preliminary data.</text>
</comment>
<evidence type="ECO:0000256" key="6">
    <source>
        <dbReference type="RuleBase" id="RU361218"/>
    </source>
</evidence>
<dbReference type="Pfam" id="PF00335">
    <property type="entry name" value="Tetraspanin"/>
    <property type="match status" value="1"/>
</dbReference>
<name>A0A815VIW2_9BILA</name>
<proteinExistence type="inferred from homology"/>
<sequence length="278" mass="31174">MKYTRLIMIIINSVFFLIGLIMLIIGICALMSAKVQRFAPLLNSSVKVNSDQMSDMRKLSIALIVIGSILMVLAVVGSLGLFKLLRLMHLIYAAAIAIIILAEIGFMIYFVSSLAQLSRILLPELRLSIVNDYTGVALNESNTTTINSVTSSWNIIQINLKCCGALNKGDYNSTKNWNRINPFDPEGPLLMYPLTCCPIHGKTTWNKLPVDDLRKAQTCALYDKGVYDKGCYEKILNLIRQYRDGMIFGAVVIIVIELVAFIVAIIFYRRKAEYAQLY</sequence>
<protein>
    <recommendedName>
        <fullName evidence="6">Tetraspanin</fullName>
    </recommendedName>
</protein>
<dbReference type="PRINTS" id="PR00259">
    <property type="entry name" value="TMFOUR"/>
</dbReference>
<evidence type="ECO:0000313" key="11">
    <source>
        <dbReference type="Proteomes" id="UP000663829"/>
    </source>
</evidence>